<reference evidence="1" key="1">
    <citation type="submission" date="2014-09" db="EMBL/GenBank/DDBJ databases">
        <authorList>
            <person name="Magalhaes I.L.F."/>
            <person name="Oliveira U."/>
            <person name="Santos F.R."/>
            <person name="Vidigal T.H.D.A."/>
            <person name="Brescovit A.D."/>
            <person name="Santos A.J."/>
        </authorList>
    </citation>
    <scope>NUCLEOTIDE SEQUENCE</scope>
    <source>
        <tissue evidence="1">Shoot tissue taken approximately 20 cm above the soil surface</tissue>
    </source>
</reference>
<dbReference type="EMBL" id="GBRH01234913">
    <property type="protein sequence ID" value="JAD62982.1"/>
    <property type="molecule type" value="Transcribed_RNA"/>
</dbReference>
<proteinExistence type="predicted"/>
<dbReference type="AlphaFoldDB" id="A0A0A9BUP9"/>
<sequence length="19" mass="2405">MTARKEKIHHPRTEFRDHD</sequence>
<evidence type="ECO:0000313" key="1">
    <source>
        <dbReference type="EMBL" id="JAD62982.1"/>
    </source>
</evidence>
<protein>
    <submittedName>
        <fullName evidence="1">Uncharacterized protein</fullName>
    </submittedName>
</protein>
<organism evidence="1">
    <name type="scientific">Arundo donax</name>
    <name type="common">Giant reed</name>
    <name type="synonym">Donax arundinaceus</name>
    <dbReference type="NCBI Taxonomy" id="35708"/>
    <lineage>
        <taxon>Eukaryota</taxon>
        <taxon>Viridiplantae</taxon>
        <taxon>Streptophyta</taxon>
        <taxon>Embryophyta</taxon>
        <taxon>Tracheophyta</taxon>
        <taxon>Spermatophyta</taxon>
        <taxon>Magnoliopsida</taxon>
        <taxon>Liliopsida</taxon>
        <taxon>Poales</taxon>
        <taxon>Poaceae</taxon>
        <taxon>PACMAD clade</taxon>
        <taxon>Arundinoideae</taxon>
        <taxon>Arundineae</taxon>
        <taxon>Arundo</taxon>
    </lineage>
</organism>
<accession>A0A0A9BUP9</accession>
<reference evidence="1" key="2">
    <citation type="journal article" date="2015" name="Data Brief">
        <title>Shoot transcriptome of the giant reed, Arundo donax.</title>
        <authorList>
            <person name="Barrero R.A."/>
            <person name="Guerrero F.D."/>
            <person name="Moolhuijzen P."/>
            <person name="Goolsby J.A."/>
            <person name="Tidwell J."/>
            <person name="Bellgard S.E."/>
            <person name="Bellgard M.I."/>
        </authorList>
    </citation>
    <scope>NUCLEOTIDE SEQUENCE</scope>
    <source>
        <tissue evidence="1">Shoot tissue taken approximately 20 cm above the soil surface</tissue>
    </source>
</reference>
<name>A0A0A9BUP9_ARUDO</name>